<evidence type="ECO:0000313" key="1">
    <source>
        <dbReference type="EMBL" id="SMC78967.1"/>
    </source>
</evidence>
<name>A0A1W2C151_9BACT</name>
<sequence length="56" mass="6339">MNSRRTGPVSPRFVTLWGNMDIALGVLKYCSRKSLGIDCKKTDHIFKLKGCQIKII</sequence>
<evidence type="ECO:0000313" key="2">
    <source>
        <dbReference type="Proteomes" id="UP000192418"/>
    </source>
</evidence>
<keyword evidence="2" id="KW-1185">Reference proteome</keyword>
<dbReference type="AlphaFoldDB" id="A0A1W2C151"/>
<proteinExistence type="predicted"/>
<reference evidence="1 2" key="1">
    <citation type="submission" date="2017-04" db="EMBL/GenBank/DDBJ databases">
        <authorList>
            <person name="Afonso C.L."/>
            <person name="Miller P.J."/>
            <person name="Scott M.A."/>
            <person name="Spackman E."/>
            <person name="Goraichik I."/>
            <person name="Dimitrov K.M."/>
            <person name="Suarez D.L."/>
            <person name="Swayne D.E."/>
        </authorList>
    </citation>
    <scope>NUCLEOTIDE SEQUENCE [LARGE SCALE GENOMIC DNA]</scope>
    <source>
        <strain evidence="1 2">DSM 3385</strain>
    </source>
</reference>
<dbReference type="Proteomes" id="UP000192418">
    <property type="component" value="Unassembled WGS sequence"/>
</dbReference>
<accession>A0A1W2C151</accession>
<protein>
    <submittedName>
        <fullName evidence="1">Uncharacterized protein</fullName>
    </submittedName>
</protein>
<dbReference type="EMBL" id="FWXY01000010">
    <property type="protein sequence ID" value="SMC78967.1"/>
    <property type="molecule type" value="Genomic_DNA"/>
</dbReference>
<organism evidence="1 2">
    <name type="scientific">Desulfocicer vacuolatum DSM 3385</name>
    <dbReference type="NCBI Taxonomy" id="1121400"/>
    <lineage>
        <taxon>Bacteria</taxon>
        <taxon>Pseudomonadati</taxon>
        <taxon>Thermodesulfobacteriota</taxon>
        <taxon>Desulfobacteria</taxon>
        <taxon>Desulfobacterales</taxon>
        <taxon>Desulfobacteraceae</taxon>
        <taxon>Desulfocicer</taxon>
    </lineage>
</organism>
<dbReference type="STRING" id="1121400.SAMN02746065_11064"/>
<gene>
    <name evidence="1" type="ORF">SAMN02746065_11064</name>
</gene>